<gene>
    <name evidence="1" type="ORF">LEP1GSC056_3673</name>
</gene>
<accession>A0ABC9SCD1</accession>
<protein>
    <submittedName>
        <fullName evidence="1">Uncharacterized protein</fullName>
    </submittedName>
</protein>
<name>A0ABC9SCD1_LEPBO</name>
<reference evidence="1 2" key="1">
    <citation type="submission" date="2013-01" db="EMBL/GenBank/DDBJ databases">
        <authorList>
            <person name="Harkins D.M."/>
            <person name="Durkin A.S."/>
            <person name="Brinkac L.M."/>
            <person name="Haft D.H."/>
            <person name="Selengut J.D."/>
            <person name="Sanka R."/>
            <person name="DePew J."/>
            <person name="Purushe J."/>
            <person name="Hartskeerl R.A."/>
            <person name="Ahmed A."/>
            <person name="van der Linden H."/>
            <person name="Goris M.G.A."/>
            <person name="Vinetz J.M."/>
            <person name="Sutton G.G."/>
            <person name="Nierman W.C."/>
            <person name="Fouts D.E."/>
        </authorList>
    </citation>
    <scope>NUCLEOTIDE SEQUENCE [LARGE SCALE GENOMIC DNA]</scope>
    <source>
        <strain evidence="1 2">Brem 328</strain>
    </source>
</reference>
<dbReference type="Proteomes" id="UP000012166">
    <property type="component" value="Unassembled WGS sequence"/>
</dbReference>
<evidence type="ECO:0000313" key="2">
    <source>
        <dbReference type="Proteomes" id="UP000012166"/>
    </source>
</evidence>
<proteinExistence type="predicted"/>
<dbReference type="EMBL" id="AHMS02000046">
    <property type="protein sequence ID" value="EMN15440.1"/>
    <property type="molecule type" value="Genomic_DNA"/>
</dbReference>
<comment type="caution">
    <text evidence="1">The sequence shown here is derived from an EMBL/GenBank/DDBJ whole genome shotgun (WGS) entry which is preliminary data.</text>
</comment>
<organism evidence="1 2">
    <name type="scientific">Leptospira borgpetersenii str. Brem 328</name>
    <dbReference type="NCBI Taxonomy" id="1049780"/>
    <lineage>
        <taxon>Bacteria</taxon>
        <taxon>Pseudomonadati</taxon>
        <taxon>Spirochaetota</taxon>
        <taxon>Spirochaetia</taxon>
        <taxon>Leptospirales</taxon>
        <taxon>Leptospiraceae</taxon>
        <taxon>Leptospira</taxon>
    </lineage>
</organism>
<dbReference type="AlphaFoldDB" id="A0ABC9SCD1"/>
<evidence type="ECO:0000313" key="1">
    <source>
        <dbReference type="EMBL" id="EMN15440.1"/>
    </source>
</evidence>
<sequence>MNSIMMRVIISLFSISFADYCYRWDAISESVPKLSSVGWHYSDATVGPLNAGTLTFYCELTE</sequence>